<protein>
    <submittedName>
        <fullName evidence="3">Glycine/betaine ABC transporter substrate-binding protein</fullName>
    </submittedName>
</protein>
<evidence type="ECO:0000313" key="4">
    <source>
        <dbReference type="Proteomes" id="UP000194841"/>
    </source>
</evidence>
<comment type="caution">
    <text evidence="3">The sequence shown here is derived from an EMBL/GenBank/DDBJ whole genome shotgun (WGS) entry which is preliminary data.</text>
</comment>
<dbReference type="OrthoDB" id="7805658at2"/>
<dbReference type="EMBL" id="MWPV01000007">
    <property type="protein sequence ID" value="OUL56165.1"/>
    <property type="molecule type" value="Genomic_DNA"/>
</dbReference>
<evidence type="ECO:0000313" key="3">
    <source>
        <dbReference type="EMBL" id="OUL56165.1"/>
    </source>
</evidence>
<keyword evidence="1" id="KW-0732">Signal</keyword>
<dbReference type="GO" id="GO:0022857">
    <property type="term" value="F:transmembrane transporter activity"/>
    <property type="evidence" value="ECO:0007669"/>
    <property type="project" value="InterPro"/>
</dbReference>
<dbReference type="InterPro" id="IPR007210">
    <property type="entry name" value="ABC_Gly_betaine_transp_sub-bd"/>
</dbReference>
<evidence type="ECO:0000256" key="1">
    <source>
        <dbReference type="SAM" id="SignalP"/>
    </source>
</evidence>
<evidence type="ECO:0000259" key="2">
    <source>
        <dbReference type="Pfam" id="PF04069"/>
    </source>
</evidence>
<feature type="domain" description="ABC-type glycine betaine transport system substrate-binding" evidence="2">
    <location>
        <begin position="35"/>
        <end position="307"/>
    </location>
</feature>
<accession>A0A2D0A0F8</accession>
<dbReference type="CDD" id="cd13643">
    <property type="entry name" value="PBP2_BCP_2"/>
    <property type="match status" value="1"/>
</dbReference>
<feature type="chain" id="PRO_5012022449" evidence="1">
    <location>
        <begin position="25"/>
        <end position="324"/>
    </location>
</feature>
<dbReference type="RefSeq" id="WP_086745679.1">
    <property type="nucleotide sequence ID" value="NZ_MWPV01000007.1"/>
</dbReference>
<dbReference type="GO" id="GO:0043190">
    <property type="term" value="C:ATP-binding cassette (ABC) transporter complex"/>
    <property type="evidence" value="ECO:0007669"/>
    <property type="project" value="InterPro"/>
</dbReference>
<dbReference type="AlphaFoldDB" id="A0A2D0A0F8"/>
<sequence length="324" mass="36422">MNSAKVISVCFMLYAISWISGVFAGATPAKKAPSTVIIAMNEWASQRVLSKAIGLMISGMGEQVEYQDISVAHQWGALRQGFVHIQVEVWQSSVTDVLVKALADKWFDDLGLHNAKGREDWWFPAYVLKLCPDLPDWRALNQCIEVFADAARADEGVYRTGPWNPHDADLIRALKLQYRIERYSGSQPLWQALKAAVTKQEPILLLNWTPNWTDVRVQGQFVEFPEYEPACELVEAWGLNKNMAYDCGKPRQSQLKKVAWSGLKKQSLCAYQLVQNMQFSSEMIANASALVVADGHAENKAAQLWLAMYANEAQQWIPKTCLAP</sequence>
<feature type="signal peptide" evidence="1">
    <location>
        <begin position="1"/>
        <end position="24"/>
    </location>
</feature>
<keyword evidence="4" id="KW-1185">Reference proteome</keyword>
<reference evidence="3 4" key="1">
    <citation type="submission" date="2017-02" db="EMBL/GenBank/DDBJ databases">
        <title>Pseudoalteromonas ulvae TC14 Genome.</title>
        <authorList>
            <person name="Molmeret M."/>
        </authorList>
    </citation>
    <scope>NUCLEOTIDE SEQUENCE [LARGE SCALE GENOMIC DNA]</scope>
    <source>
        <strain evidence="3">TC14</strain>
    </source>
</reference>
<dbReference type="SUPFAM" id="SSF53850">
    <property type="entry name" value="Periplasmic binding protein-like II"/>
    <property type="match status" value="1"/>
</dbReference>
<organism evidence="3 4">
    <name type="scientific">Pseudoalteromonas ulvae</name>
    <dbReference type="NCBI Taxonomy" id="107327"/>
    <lineage>
        <taxon>Bacteria</taxon>
        <taxon>Pseudomonadati</taxon>
        <taxon>Pseudomonadota</taxon>
        <taxon>Gammaproteobacteria</taxon>
        <taxon>Alteromonadales</taxon>
        <taxon>Pseudoalteromonadaceae</taxon>
        <taxon>Pseudoalteromonas</taxon>
    </lineage>
</organism>
<proteinExistence type="predicted"/>
<dbReference type="Proteomes" id="UP000194841">
    <property type="component" value="Unassembled WGS sequence"/>
</dbReference>
<gene>
    <name evidence="3" type="ORF">B1199_18815</name>
</gene>
<name>A0A2D0A0F8_PSEDV</name>
<dbReference type="Gene3D" id="3.40.190.10">
    <property type="entry name" value="Periplasmic binding protein-like II"/>
    <property type="match status" value="1"/>
</dbReference>
<dbReference type="Pfam" id="PF04069">
    <property type="entry name" value="OpuAC"/>
    <property type="match status" value="1"/>
</dbReference>
<dbReference type="Gene3D" id="3.40.190.100">
    <property type="entry name" value="Glycine betaine-binding periplasmic protein, domain 2"/>
    <property type="match status" value="1"/>
</dbReference>